<dbReference type="NCBIfam" id="TIGR00099">
    <property type="entry name" value="Cof-subfamily"/>
    <property type="match status" value="1"/>
</dbReference>
<reference evidence="1 2" key="1">
    <citation type="submission" date="2017-05" db="EMBL/GenBank/DDBJ databases">
        <title>Vagococcus spp. assemblies.</title>
        <authorList>
            <person name="Gulvik C.A."/>
        </authorList>
    </citation>
    <scope>NUCLEOTIDE SEQUENCE [LARGE SCALE GENOMIC DNA]</scope>
    <source>
        <strain evidence="1 2">DSM 24756</strain>
    </source>
</reference>
<dbReference type="InterPro" id="IPR000150">
    <property type="entry name" value="Cof"/>
</dbReference>
<dbReference type="InterPro" id="IPR036412">
    <property type="entry name" value="HAD-like_sf"/>
</dbReference>
<keyword evidence="1" id="KW-0378">Hydrolase</keyword>
<keyword evidence="2" id="KW-1185">Reference proteome</keyword>
<evidence type="ECO:0000313" key="1">
    <source>
        <dbReference type="EMBL" id="RSU06551.1"/>
    </source>
</evidence>
<dbReference type="RefSeq" id="WP_126826059.1">
    <property type="nucleotide sequence ID" value="NZ_JBHLWU010000001.1"/>
</dbReference>
<comment type="caution">
    <text evidence="1">The sequence shown here is derived from an EMBL/GenBank/DDBJ whole genome shotgun (WGS) entry which is preliminary data.</text>
</comment>
<sequence>MKKKLIAFDLDGTLLDSKKRITNKTKLALKRLREAGHLVTIATGRSLPLSIEVIKEGDFDHYVLCNGALAYVKHQVVYQNPLDRQAFKRLLQATQEKGIDLAYQNMDAIYRHSDFDRKKMERAMFSFGACVPPKKSFSENKKTIYQALAFYGENQEGIFSSEFPEFRFVRWHEEAVDVLPHDGSKAQALLHMANNQGIHQEDIIAFGDGENDREMLQLAGTGIVMGNATDDLKKIGDYVTESHDEEGIFQALEALHILE</sequence>
<dbReference type="GO" id="GO:0000287">
    <property type="term" value="F:magnesium ion binding"/>
    <property type="evidence" value="ECO:0007669"/>
    <property type="project" value="TreeGrafter"/>
</dbReference>
<dbReference type="PROSITE" id="PS01229">
    <property type="entry name" value="COF_2"/>
    <property type="match status" value="1"/>
</dbReference>
<name>A0A430AFP9_9ENTE</name>
<proteinExistence type="predicted"/>
<dbReference type="EMBL" id="NGJZ01000003">
    <property type="protein sequence ID" value="RSU06551.1"/>
    <property type="molecule type" value="Genomic_DNA"/>
</dbReference>
<dbReference type="Gene3D" id="3.40.50.1000">
    <property type="entry name" value="HAD superfamily/HAD-like"/>
    <property type="match status" value="1"/>
</dbReference>
<accession>A0A430AFP9</accession>
<dbReference type="GO" id="GO:0005829">
    <property type="term" value="C:cytosol"/>
    <property type="evidence" value="ECO:0007669"/>
    <property type="project" value="TreeGrafter"/>
</dbReference>
<dbReference type="SFLD" id="SFLDG01140">
    <property type="entry name" value="C2.B:_Phosphomannomutase_and_P"/>
    <property type="match status" value="1"/>
</dbReference>
<dbReference type="Gene3D" id="3.30.1240.10">
    <property type="match status" value="1"/>
</dbReference>
<dbReference type="PANTHER" id="PTHR10000">
    <property type="entry name" value="PHOSPHOSERINE PHOSPHATASE"/>
    <property type="match status" value="1"/>
</dbReference>
<dbReference type="NCBIfam" id="TIGR01484">
    <property type="entry name" value="HAD-SF-IIB"/>
    <property type="match status" value="1"/>
</dbReference>
<dbReference type="Pfam" id="PF08282">
    <property type="entry name" value="Hydrolase_3"/>
    <property type="match status" value="1"/>
</dbReference>
<dbReference type="Proteomes" id="UP000288669">
    <property type="component" value="Unassembled WGS sequence"/>
</dbReference>
<dbReference type="AlphaFoldDB" id="A0A430AFP9"/>
<dbReference type="OrthoDB" id="9810101at2"/>
<organism evidence="1 2">
    <name type="scientific">Vagococcus entomophilus</name>
    <dbReference type="NCBI Taxonomy" id="1160095"/>
    <lineage>
        <taxon>Bacteria</taxon>
        <taxon>Bacillati</taxon>
        <taxon>Bacillota</taxon>
        <taxon>Bacilli</taxon>
        <taxon>Lactobacillales</taxon>
        <taxon>Enterococcaceae</taxon>
        <taxon>Vagococcus</taxon>
    </lineage>
</organism>
<dbReference type="PANTHER" id="PTHR10000:SF25">
    <property type="entry name" value="PHOSPHATASE YKRA-RELATED"/>
    <property type="match status" value="1"/>
</dbReference>
<dbReference type="GO" id="GO:0016791">
    <property type="term" value="F:phosphatase activity"/>
    <property type="evidence" value="ECO:0007669"/>
    <property type="project" value="UniProtKB-ARBA"/>
</dbReference>
<evidence type="ECO:0000313" key="2">
    <source>
        <dbReference type="Proteomes" id="UP000288669"/>
    </source>
</evidence>
<dbReference type="InterPro" id="IPR023214">
    <property type="entry name" value="HAD_sf"/>
</dbReference>
<protein>
    <submittedName>
        <fullName evidence="1">HAD family hydrolase</fullName>
    </submittedName>
</protein>
<dbReference type="SUPFAM" id="SSF56784">
    <property type="entry name" value="HAD-like"/>
    <property type="match status" value="1"/>
</dbReference>
<gene>
    <name evidence="1" type="ORF">CBF30_09900</name>
</gene>
<dbReference type="InterPro" id="IPR006379">
    <property type="entry name" value="HAD-SF_hydro_IIB"/>
</dbReference>
<dbReference type="SFLD" id="SFLDS00003">
    <property type="entry name" value="Haloacid_Dehalogenase"/>
    <property type="match status" value="1"/>
</dbReference>